<dbReference type="Gene3D" id="3.30.750.24">
    <property type="entry name" value="STAS domain"/>
    <property type="match status" value="1"/>
</dbReference>
<dbReference type="RefSeq" id="WP_110390393.1">
    <property type="nucleotide sequence ID" value="NZ_CALCOA010000039.1"/>
</dbReference>
<name>A0A318KNV5_9NEIS</name>
<dbReference type="InterPro" id="IPR036513">
    <property type="entry name" value="STAS_dom_sf"/>
</dbReference>
<dbReference type="Pfam" id="PF13466">
    <property type="entry name" value="STAS_2"/>
    <property type="match status" value="1"/>
</dbReference>
<reference evidence="2 3" key="1">
    <citation type="submission" date="2018-05" db="EMBL/GenBank/DDBJ databases">
        <title>Genomic Encyclopedia of Type Strains, Phase IV (KMG-IV): sequencing the most valuable type-strain genomes for metagenomic binning, comparative biology and taxonomic classification.</title>
        <authorList>
            <person name="Goeker M."/>
        </authorList>
    </citation>
    <scope>NUCLEOTIDE SEQUENCE [LARGE SCALE GENOMIC DNA]</scope>
    <source>
        <strain evidence="2 3">DSM 29661</strain>
    </source>
</reference>
<evidence type="ECO:0000259" key="1">
    <source>
        <dbReference type="PROSITE" id="PS50801"/>
    </source>
</evidence>
<gene>
    <name evidence="2" type="ORF">DFR34_106117</name>
</gene>
<sequence length="90" mass="9394">MPATDDGLTLALSGPVTFAHTARLARELRPRAAAARVLDWSAVTQVDSSAVALILELARAAGHGHTLRQPPAGLSSLITLYGVEDLVRAP</sequence>
<dbReference type="PROSITE" id="PS50801">
    <property type="entry name" value="STAS"/>
    <property type="match status" value="1"/>
</dbReference>
<evidence type="ECO:0000313" key="3">
    <source>
        <dbReference type="Proteomes" id="UP000247555"/>
    </source>
</evidence>
<dbReference type="InterPro" id="IPR058548">
    <property type="entry name" value="MlaB-like_STAS"/>
</dbReference>
<dbReference type="OrthoDB" id="9156744at2"/>
<accession>A0A318KNV5</accession>
<protein>
    <submittedName>
        <fullName evidence="2">Phospholipid transport system transporter-binding protein</fullName>
    </submittedName>
</protein>
<dbReference type="Proteomes" id="UP000247555">
    <property type="component" value="Unassembled WGS sequence"/>
</dbReference>
<proteinExistence type="predicted"/>
<organism evidence="2 3">
    <name type="scientific">Rivihabitans pingtungensis</name>
    <dbReference type="NCBI Taxonomy" id="1054498"/>
    <lineage>
        <taxon>Bacteria</taxon>
        <taxon>Pseudomonadati</taxon>
        <taxon>Pseudomonadota</taxon>
        <taxon>Betaproteobacteria</taxon>
        <taxon>Neisseriales</taxon>
        <taxon>Aquaspirillaceae</taxon>
        <taxon>Rivihabitans</taxon>
    </lineage>
</organism>
<feature type="domain" description="STAS" evidence="1">
    <location>
        <begin position="1"/>
        <end position="90"/>
    </location>
</feature>
<dbReference type="SUPFAM" id="SSF52091">
    <property type="entry name" value="SpoIIaa-like"/>
    <property type="match status" value="1"/>
</dbReference>
<dbReference type="AlphaFoldDB" id="A0A318KNV5"/>
<evidence type="ECO:0000313" key="2">
    <source>
        <dbReference type="EMBL" id="PXX79481.1"/>
    </source>
</evidence>
<keyword evidence="3" id="KW-1185">Reference proteome</keyword>
<dbReference type="EMBL" id="QJKI01000006">
    <property type="protein sequence ID" value="PXX79481.1"/>
    <property type="molecule type" value="Genomic_DNA"/>
</dbReference>
<comment type="caution">
    <text evidence="2">The sequence shown here is derived from an EMBL/GenBank/DDBJ whole genome shotgun (WGS) entry which is preliminary data.</text>
</comment>
<dbReference type="InterPro" id="IPR002645">
    <property type="entry name" value="STAS_dom"/>
</dbReference>